<dbReference type="AlphaFoldDB" id="I3IH83"/>
<proteinExistence type="predicted"/>
<dbReference type="EMBL" id="BAFH01000002">
    <property type="protein sequence ID" value="GAB61078.1"/>
    <property type="molecule type" value="Genomic_DNA"/>
</dbReference>
<evidence type="ECO:0008006" key="3">
    <source>
        <dbReference type="Google" id="ProtNLM"/>
    </source>
</evidence>
<dbReference type="SUPFAM" id="SSF55781">
    <property type="entry name" value="GAF domain-like"/>
    <property type="match status" value="1"/>
</dbReference>
<dbReference type="OrthoDB" id="87952at203682"/>
<dbReference type="InterPro" id="IPR029016">
    <property type="entry name" value="GAF-like_dom_sf"/>
</dbReference>
<evidence type="ECO:0000313" key="1">
    <source>
        <dbReference type="EMBL" id="GAB61078.1"/>
    </source>
</evidence>
<evidence type="ECO:0000313" key="2">
    <source>
        <dbReference type="Proteomes" id="UP000002985"/>
    </source>
</evidence>
<name>I3IH83_9BACT</name>
<keyword evidence="2" id="KW-1185">Reference proteome</keyword>
<sequence length="181" mass="20378">MSSISYEKKLYQRLKTLSDAFLLSSRDLDYKAVLRAATKHFKVFTEADASVLMLHDTKKNLTPVCSLGIPISKVRDTKLPSSTRLKNILAHPVLDVRYASFMNTPFIQNRKLIGLCAVFSTVPEKFDIFEHNKYENLFLTILASYIAASVENAILANSLQLIEHSKSEQKNSPDTIDNLAP</sequence>
<organism evidence="1 2">
    <name type="scientific">Candidatus Jettenia caeni</name>
    <dbReference type="NCBI Taxonomy" id="247490"/>
    <lineage>
        <taxon>Bacteria</taxon>
        <taxon>Pseudomonadati</taxon>
        <taxon>Planctomycetota</taxon>
        <taxon>Candidatus Brocadiia</taxon>
        <taxon>Candidatus Brocadiales</taxon>
        <taxon>Candidatus Brocadiaceae</taxon>
        <taxon>Candidatus Jettenia</taxon>
    </lineage>
</organism>
<accession>I3IH83</accession>
<dbReference type="Proteomes" id="UP000002985">
    <property type="component" value="Unassembled WGS sequence"/>
</dbReference>
<dbReference type="Gene3D" id="3.30.450.40">
    <property type="match status" value="1"/>
</dbReference>
<reference evidence="1 2" key="1">
    <citation type="journal article" date="2012" name="FEBS Lett.">
        <title>Anammox organism KSU-1 expresses a NirK-type copper-containing nitrite reductase instead of a NirS-type with cytochrome cd1.</title>
        <authorList>
            <person name="Hira D."/>
            <person name="Toh H."/>
            <person name="Migita C.T."/>
            <person name="Okubo H."/>
            <person name="Nishiyama T."/>
            <person name="Hattori M."/>
            <person name="Furukawa K."/>
            <person name="Fujii T."/>
        </authorList>
    </citation>
    <scope>NUCLEOTIDE SEQUENCE [LARGE SCALE GENOMIC DNA]</scope>
</reference>
<gene>
    <name evidence="1" type="ORF">KSU1_B0221</name>
</gene>
<comment type="caution">
    <text evidence="1">The sequence shown here is derived from an EMBL/GenBank/DDBJ whole genome shotgun (WGS) entry which is preliminary data.</text>
</comment>
<protein>
    <recommendedName>
        <fullName evidence="3">GAF domain-containing protein</fullName>
    </recommendedName>
</protein>